<name>A0A4R2RCM5_9FIRM</name>
<protein>
    <submittedName>
        <fullName evidence="1">Uncharacterized protein</fullName>
    </submittedName>
</protein>
<evidence type="ECO:0000313" key="1">
    <source>
        <dbReference type="EMBL" id="TCP59998.1"/>
    </source>
</evidence>
<gene>
    <name evidence="1" type="ORF">EDD73_14311</name>
</gene>
<dbReference type="Proteomes" id="UP000294813">
    <property type="component" value="Unassembled WGS sequence"/>
</dbReference>
<dbReference type="EMBL" id="SLXT01000043">
    <property type="protein sequence ID" value="TCP59998.1"/>
    <property type="molecule type" value="Genomic_DNA"/>
</dbReference>
<sequence>MYIDDLFVNEVVSNEENRFNLAFIHLLMITPFKRFVLDKLDLPEGTIIYSPKSKNGLRPDFACKYNGEIIAYVEVELGPKVQIQLENYKKAFNPVRIFSITTDDDSEITIEEIKNKLHDIYISLHEQERVSAQYAIDILKQYSNPDRYSRQEPILDNHQELNPIFNKFFEIGLTVSTKTSDNPDIYLDTVKEKGLSFRIRVNGKWVTLFNRKNGGDCLNFETKEQYYEKLEVKGIDVCEKWIRDVEGLTNNNDRLFDNGRNKYLKIPISIICEKNDALANAILLLLGKEMK</sequence>
<dbReference type="AlphaFoldDB" id="A0A4R2RCM5"/>
<reference evidence="1 2" key="1">
    <citation type="submission" date="2019-03" db="EMBL/GenBank/DDBJ databases">
        <title>Genomic Encyclopedia of Type Strains, Phase IV (KMG-IV): sequencing the most valuable type-strain genomes for metagenomic binning, comparative biology and taxonomic classification.</title>
        <authorList>
            <person name="Goeker M."/>
        </authorList>
    </citation>
    <scope>NUCLEOTIDE SEQUENCE [LARGE SCALE GENOMIC DNA]</scope>
    <source>
        <strain evidence="1 2">DSM 11170</strain>
    </source>
</reference>
<comment type="caution">
    <text evidence="1">The sequence shown here is derived from an EMBL/GenBank/DDBJ whole genome shotgun (WGS) entry which is preliminary data.</text>
</comment>
<organism evidence="1 2">
    <name type="scientific">Heliophilum fasciatum</name>
    <dbReference type="NCBI Taxonomy" id="35700"/>
    <lineage>
        <taxon>Bacteria</taxon>
        <taxon>Bacillati</taxon>
        <taxon>Bacillota</taxon>
        <taxon>Clostridia</taxon>
        <taxon>Eubacteriales</taxon>
        <taxon>Heliobacteriaceae</taxon>
        <taxon>Heliophilum</taxon>
    </lineage>
</organism>
<dbReference type="RefSeq" id="WP_131920967.1">
    <property type="nucleotide sequence ID" value="NZ_JAOQNU010000044.1"/>
</dbReference>
<proteinExistence type="predicted"/>
<evidence type="ECO:0000313" key="2">
    <source>
        <dbReference type="Proteomes" id="UP000294813"/>
    </source>
</evidence>
<keyword evidence="2" id="KW-1185">Reference proteome</keyword>
<accession>A0A4R2RCM5</accession>